<protein>
    <submittedName>
        <fullName evidence="1">Uncharacterized protein</fullName>
    </submittedName>
</protein>
<organism evidence="1 2">
    <name type="scientific">Corynebacterium diphtheriae bv. gravis</name>
    <dbReference type="NCBI Taxonomy" id="1720349"/>
    <lineage>
        <taxon>Bacteria</taxon>
        <taxon>Bacillati</taxon>
        <taxon>Actinomycetota</taxon>
        <taxon>Actinomycetes</taxon>
        <taxon>Mycobacteriales</taxon>
        <taxon>Corynebacteriaceae</taxon>
        <taxon>Corynebacterium</taxon>
    </lineage>
</organism>
<dbReference type="EMBL" id="LJXR01000012">
    <property type="protein sequence ID" value="OKY22480.1"/>
    <property type="molecule type" value="Genomic_DNA"/>
</dbReference>
<evidence type="ECO:0000313" key="1">
    <source>
        <dbReference type="EMBL" id="OKY22480.1"/>
    </source>
</evidence>
<dbReference type="AlphaFoldDB" id="A0AAX0J1R7"/>
<proteinExistence type="predicted"/>
<accession>A0AAX0J1R7</accession>
<evidence type="ECO:0000313" key="2">
    <source>
        <dbReference type="Proteomes" id="UP000186159"/>
    </source>
</evidence>
<gene>
    <name evidence="1" type="ORF">AOT42_02995</name>
</gene>
<name>A0AAX0J1R7_CORDP</name>
<sequence length="71" mass="7235">MEAFVISKYCPSVGVGGVLAGSVNDGTDGRGEVIVGFGATGGLDCGHYNRAHGGNSEFNMRGAKLRKFNAG</sequence>
<dbReference type="Proteomes" id="UP000186159">
    <property type="component" value="Unassembled WGS sequence"/>
</dbReference>
<reference evidence="1 2" key="1">
    <citation type="submission" date="2015-09" db="EMBL/GenBank/DDBJ databases">
        <title>Genome sequencing of Corynebacterium diphtheriae Bv. Gravis strain DSM 44123.</title>
        <authorList>
            <person name="Sangal V."/>
            <person name="Burkovski A."/>
        </authorList>
    </citation>
    <scope>NUCLEOTIDE SEQUENCE [LARGE SCALE GENOMIC DNA]</scope>
    <source>
        <strain evidence="1 2">DSM 44123</strain>
    </source>
</reference>
<comment type="caution">
    <text evidence="1">The sequence shown here is derived from an EMBL/GenBank/DDBJ whole genome shotgun (WGS) entry which is preliminary data.</text>
</comment>